<keyword evidence="5" id="KW-0676">Redox-active center</keyword>
<dbReference type="PANTHER" id="PTHR42852:SF6">
    <property type="entry name" value="THIOL:DISULFIDE INTERCHANGE PROTEIN DSBE"/>
    <property type="match status" value="1"/>
</dbReference>
<dbReference type="SUPFAM" id="SSF52833">
    <property type="entry name" value="Thioredoxin-like"/>
    <property type="match status" value="1"/>
</dbReference>
<reference evidence="7" key="2">
    <citation type="submission" date="2021-09" db="EMBL/GenBank/DDBJ databases">
        <authorList>
            <person name="Gilroy R."/>
        </authorList>
    </citation>
    <scope>NUCLEOTIDE SEQUENCE</scope>
    <source>
        <strain evidence="7">ChiHjej13B12-14962</strain>
    </source>
</reference>
<dbReference type="GO" id="GO:0016209">
    <property type="term" value="F:antioxidant activity"/>
    <property type="evidence" value="ECO:0007669"/>
    <property type="project" value="InterPro"/>
</dbReference>
<keyword evidence="3" id="KW-0812">Transmembrane</keyword>
<evidence type="ECO:0000256" key="2">
    <source>
        <dbReference type="ARBA" id="ARBA00022748"/>
    </source>
</evidence>
<dbReference type="InterPro" id="IPR013766">
    <property type="entry name" value="Thioredoxin_domain"/>
</dbReference>
<dbReference type="RefSeq" id="WP_303902684.1">
    <property type="nucleotide sequence ID" value="NZ_DYXC01000036.1"/>
</dbReference>
<reference evidence="7" key="1">
    <citation type="journal article" date="2021" name="PeerJ">
        <title>Extensive microbial diversity within the chicken gut microbiome revealed by metagenomics and culture.</title>
        <authorList>
            <person name="Gilroy R."/>
            <person name="Ravi A."/>
            <person name="Getino M."/>
            <person name="Pursley I."/>
            <person name="Horton D.L."/>
            <person name="Alikhan N.F."/>
            <person name="Baker D."/>
            <person name="Gharbi K."/>
            <person name="Hall N."/>
            <person name="Watson M."/>
            <person name="Adriaenssens E.M."/>
            <person name="Foster-Nyarko E."/>
            <person name="Jarju S."/>
            <person name="Secka A."/>
            <person name="Antonio M."/>
            <person name="Oren A."/>
            <person name="Chaudhuri R.R."/>
            <person name="La Ragione R."/>
            <person name="Hildebrand F."/>
            <person name="Pallen M.J."/>
        </authorList>
    </citation>
    <scope>NUCLEOTIDE SEQUENCE</scope>
    <source>
        <strain evidence="7">ChiHjej13B12-14962</strain>
    </source>
</reference>
<gene>
    <name evidence="7" type="ORF">K8V32_03035</name>
</gene>
<dbReference type="GO" id="GO:0017004">
    <property type="term" value="P:cytochrome complex assembly"/>
    <property type="evidence" value="ECO:0007669"/>
    <property type="project" value="UniProtKB-KW"/>
</dbReference>
<comment type="subcellular location">
    <subcellularLocation>
        <location evidence="1">Cell envelope</location>
    </subcellularLocation>
</comment>
<dbReference type="InterPro" id="IPR000866">
    <property type="entry name" value="AhpC/TSA"/>
</dbReference>
<dbReference type="InterPro" id="IPR050553">
    <property type="entry name" value="Thioredoxin_ResA/DsbE_sf"/>
</dbReference>
<keyword evidence="3" id="KW-0735">Signal-anchor</keyword>
<evidence type="ECO:0000313" key="8">
    <source>
        <dbReference type="Proteomes" id="UP000703315"/>
    </source>
</evidence>
<keyword evidence="4" id="KW-1015">Disulfide bond</keyword>
<evidence type="ECO:0000256" key="4">
    <source>
        <dbReference type="ARBA" id="ARBA00023157"/>
    </source>
</evidence>
<dbReference type="PROSITE" id="PS51352">
    <property type="entry name" value="THIOREDOXIN_2"/>
    <property type="match status" value="1"/>
</dbReference>
<evidence type="ECO:0000256" key="5">
    <source>
        <dbReference type="ARBA" id="ARBA00023284"/>
    </source>
</evidence>
<dbReference type="EMBL" id="DYXC01000036">
    <property type="protein sequence ID" value="HJF13766.1"/>
    <property type="molecule type" value="Genomic_DNA"/>
</dbReference>
<evidence type="ECO:0000313" key="7">
    <source>
        <dbReference type="EMBL" id="HJF13766.1"/>
    </source>
</evidence>
<evidence type="ECO:0000256" key="1">
    <source>
        <dbReference type="ARBA" id="ARBA00004196"/>
    </source>
</evidence>
<dbReference type="Proteomes" id="UP000703315">
    <property type="component" value="Unassembled WGS sequence"/>
</dbReference>
<dbReference type="GO" id="GO:0016491">
    <property type="term" value="F:oxidoreductase activity"/>
    <property type="evidence" value="ECO:0007669"/>
    <property type="project" value="InterPro"/>
</dbReference>
<dbReference type="Gene3D" id="3.40.30.10">
    <property type="entry name" value="Glutaredoxin"/>
    <property type="match status" value="1"/>
</dbReference>
<dbReference type="PANTHER" id="PTHR42852">
    <property type="entry name" value="THIOL:DISULFIDE INTERCHANGE PROTEIN DSBE"/>
    <property type="match status" value="1"/>
</dbReference>
<dbReference type="InterPro" id="IPR036249">
    <property type="entry name" value="Thioredoxin-like_sf"/>
</dbReference>
<proteinExistence type="predicted"/>
<protein>
    <submittedName>
        <fullName evidence="7">TlpA family protein disulfide reductase</fullName>
    </submittedName>
</protein>
<sequence>MRSKLSHAILGLFIVGVTLFTGCASDEPLAQQVGNSDAKDNYIAGDGSVLEIRQPDRGERIDFTGSTFDGDTISAETLEGPTLINFWYAACAPCRVEAPHLADLSQEFDEVNFVGVNVRDEKAEAAHFEQSFGIQYPSIEDRSGQVLAEFADYAPPQAVPTTVILDDQGRVAARILGAIDPSTVEDILSKVVSE</sequence>
<comment type="caution">
    <text evidence="7">The sequence shown here is derived from an EMBL/GenBank/DDBJ whole genome shotgun (WGS) entry which is preliminary data.</text>
</comment>
<dbReference type="GO" id="GO:0030313">
    <property type="term" value="C:cell envelope"/>
    <property type="evidence" value="ECO:0007669"/>
    <property type="project" value="UniProtKB-SubCell"/>
</dbReference>
<dbReference type="PROSITE" id="PS51257">
    <property type="entry name" value="PROKAR_LIPOPROTEIN"/>
    <property type="match status" value="1"/>
</dbReference>
<evidence type="ECO:0000256" key="3">
    <source>
        <dbReference type="ARBA" id="ARBA00022968"/>
    </source>
</evidence>
<name>A0A921FN33_9MICC</name>
<dbReference type="CDD" id="cd02966">
    <property type="entry name" value="TlpA_like_family"/>
    <property type="match status" value="1"/>
</dbReference>
<feature type="domain" description="Thioredoxin" evidence="6">
    <location>
        <begin position="54"/>
        <end position="193"/>
    </location>
</feature>
<accession>A0A921FN33</accession>
<keyword evidence="2" id="KW-0201">Cytochrome c-type biogenesis</keyword>
<dbReference type="Pfam" id="PF00578">
    <property type="entry name" value="AhpC-TSA"/>
    <property type="match status" value="1"/>
</dbReference>
<dbReference type="AlphaFoldDB" id="A0A921FN33"/>
<evidence type="ECO:0000259" key="6">
    <source>
        <dbReference type="PROSITE" id="PS51352"/>
    </source>
</evidence>
<organism evidence="7 8">
    <name type="scientific">Enteractinococcus helveticum</name>
    <dbReference type="NCBI Taxonomy" id="1837282"/>
    <lineage>
        <taxon>Bacteria</taxon>
        <taxon>Bacillati</taxon>
        <taxon>Actinomycetota</taxon>
        <taxon>Actinomycetes</taxon>
        <taxon>Micrococcales</taxon>
        <taxon>Micrococcaceae</taxon>
    </lineage>
</organism>